<dbReference type="EMBL" id="CM010636">
    <property type="protein sequence ID" value="RID45892.1"/>
    <property type="molecule type" value="Genomic_DNA"/>
</dbReference>
<evidence type="ECO:0000313" key="1">
    <source>
        <dbReference type="EMBL" id="RID45892.1"/>
    </source>
</evidence>
<sequence length="153" mass="16654">MSARLLSNDSKQCLLIIGASSQMIRDASFTKSAASVPGVRLHRENSSGLIGIPNLECAVLPPCNRSEAIPLEATFKTISPLDLIAADNNLHRNVFPVPPNPYTKKTPPFFSKTASMISSYIFFCSSVNFKKSVSCAFLNTCRSYLSSSIINTF</sequence>
<organism evidence="1 2">
    <name type="scientific">Brassica campestris</name>
    <name type="common">Field mustard</name>
    <dbReference type="NCBI Taxonomy" id="3711"/>
    <lineage>
        <taxon>Eukaryota</taxon>
        <taxon>Viridiplantae</taxon>
        <taxon>Streptophyta</taxon>
        <taxon>Embryophyta</taxon>
        <taxon>Tracheophyta</taxon>
        <taxon>Spermatophyta</taxon>
        <taxon>Magnoliopsida</taxon>
        <taxon>eudicotyledons</taxon>
        <taxon>Gunneridae</taxon>
        <taxon>Pentapetalae</taxon>
        <taxon>rosids</taxon>
        <taxon>malvids</taxon>
        <taxon>Brassicales</taxon>
        <taxon>Brassicaceae</taxon>
        <taxon>Brassiceae</taxon>
        <taxon>Brassica</taxon>
    </lineage>
</organism>
<evidence type="ECO:0000313" key="2">
    <source>
        <dbReference type="Proteomes" id="UP000264353"/>
    </source>
</evidence>
<reference evidence="1 2" key="1">
    <citation type="submission" date="2018-06" db="EMBL/GenBank/DDBJ databases">
        <title>WGS assembly of Brassica rapa FPsc.</title>
        <authorList>
            <person name="Bowman J."/>
            <person name="Kohchi T."/>
            <person name="Yamato K."/>
            <person name="Jenkins J."/>
            <person name="Shu S."/>
            <person name="Ishizaki K."/>
            <person name="Yamaoka S."/>
            <person name="Nishihama R."/>
            <person name="Nakamura Y."/>
            <person name="Berger F."/>
            <person name="Adam C."/>
            <person name="Aki S."/>
            <person name="Althoff F."/>
            <person name="Araki T."/>
            <person name="Arteaga-Vazquez M."/>
            <person name="Balasubrmanian S."/>
            <person name="Bauer D."/>
            <person name="Boehm C."/>
            <person name="Briginshaw L."/>
            <person name="Caballero-Perez J."/>
            <person name="Catarino B."/>
            <person name="Chen F."/>
            <person name="Chiyoda S."/>
            <person name="Chovatia M."/>
            <person name="Davies K."/>
            <person name="Delmans M."/>
            <person name="Demura T."/>
            <person name="Dierschke T."/>
            <person name="Dolan L."/>
            <person name="Dorantes-Acosta A."/>
            <person name="Eklund D."/>
            <person name="Florent S."/>
            <person name="Flores-Sandoval E."/>
            <person name="Fujiyama A."/>
            <person name="Fukuzawa H."/>
            <person name="Galik B."/>
            <person name="Grimanelli D."/>
            <person name="Grimwood J."/>
            <person name="Grossniklaus U."/>
            <person name="Hamada T."/>
            <person name="Haseloff J."/>
            <person name="Hetherington A."/>
            <person name="Higo A."/>
            <person name="Hirakawa Y."/>
            <person name="Hundley H."/>
            <person name="Ikeda Y."/>
            <person name="Inoue K."/>
            <person name="Inoue S."/>
            <person name="Ishida S."/>
            <person name="Jia Q."/>
            <person name="Kakita M."/>
            <person name="Kanazawa T."/>
            <person name="Kawai Y."/>
            <person name="Kawashima T."/>
            <person name="Kennedy M."/>
            <person name="Kinose K."/>
            <person name="Kinoshita T."/>
            <person name="Kohara Y."/>
            <person name="Koide E."/>
            <person name="Komatsu K."/>
            <person name="Kopischke S."/>
            <person name="Kubo M."/>
            <person name="Kyozuka J."/>
            <person name="Lagercrantz U."/>
            <person name="Lin S."/>
            <person name="Lindquist E."/>
            <person name="Lipzen A."/>
            <person name="Lu C."/>
            <person name="Luna E."/>
            <person name="Martienssen R."/>
            <person name="Minamino N."/>
            <person name="Mizutani M."/>
            <person name="Mizutani M."/>
            <person name="Mochizuki N."/>
            <person name="Monte I."/>
            <person name="Mosher R."/>
            <person name="Nagasaki H."/>
            <person name="Nakagami H."/>
            <person name="Naramoto S."/>
            <person name="Nishitani K."/>
            <person name="Ohtani M."/>
            <person name="Okamoto T."/>
            <person name="Okumura M."/>
            <person name="Phillips J."/>
            <person name="Pollak B."/>
            <person name="Reinders A."/>
            <person name="Roevekamp M."/>
            <person name="Sano R."/>
            <person name="Sawa S."/>
            <person name="Schmid M."/>
            <person name="Shirakawa M."/>
            <person name="Solano R."/>
            <person name="Spunde A."/>
            <person name="Suetsugu N."/>
            <person name="Sugano S."/>
            <person name="Sugiyama A."/>
            <person name="Sun R."/>
            <person name="Suzuki Y."/>
            <person name="Takenaka M."/>
            <person name="Takezawa D."/>
            <person name="Tomogane H."/>
            <person name="Tsuzuki M."/>
            <person name="Ueda T."/>
            <person name="Umeda M."/>
            <person name="Ward J."/>
            <person name="Watanabe Y."/>
            <person name="Yazaki K."/>
            <person name="Yokoyama R."/>
            <person name="Yoshitake Y."/>
            <person name="Yotsui I."/>
            <person name="Zachgo S."/>
            <person name="Schmutz J."/>
        </authorList>
    </citation>
    <scope>NUCLEOTIDE SEQUENCE [LARGE SCALE GENOMIC DNA]</scope>
    <source>
        <strain evidence="2">cv. B-3</strain>
    </source>
</reference>
<protein>
    <submittedName>
        <fullName evidence="1">Uncharacterized protein</fullName>
    </submittedName>
</protein>
<proteinExistence type="predicted"/>
<name>A0A397XWZ9_BRACM</name>
<gene>
    <name evidence="1" type="ORF">BRARA_I02586</name>
</gene>
<accession>A0A397XWZ9</accession>
<dbReference type="Proteomes" id="UP000264353">
    <property type="component" value="Chromosome A9"/>
</dbReference>
<dbReference type="AlphaFoldDB" id="A0A397XWZ9"/>